<evidence type="ECO:0000313" key="2">
    <source>
        <dbReference type="EMBL" id="MBB5060665.1"/>
    </source>
</evidence>
<keyword evidence="2" id="KW-0238">DNA-binding</keyword>
<protein>
    <submittedName>
        <fullName evidence="2">DNA-binding PadR family transcriptional regulator</fullName>
    </submittedName>
</protein>
<name>A0A7W8E7V2_9BACT</name>
<dbReference type="InterPro" id="IPR036388">
    <property type="entry name" value="WH-like_DNA-bd_sf"/>
</dbReference>
<dbReference type="EMBL" id="JACHIP010000017">
    <property type="protein sequence ID" value="MBB5060665.1"/>
    <property type="molecule type" value="Genomic_DNA"/>
</dbReference>
<dbReference type="GO" id="GO:0003677">
    <property type="term" value="F:DNA binding"/>
    <property type="evidence" value="ECO:0007669"/>
    <property type="project" value="UniProtKB-KW"/>
</dbReference>
<dbReference type="RefSeq" id="WP_184223084.1">
    <property type="nucleotide sequence ID" value="NZ_JACHIP010000017.1"/>
</dbReference>
<dbReference type="SUPFAM" id="SSF46785">
    <property type="entry name" value="Winged helix' DNA-binding domain"/>
    <property type="match status" value="1"/>
</dbReference>
<feature type="domain" description="Transcription regulator PadR N-terminal" evidence="1">
    <location>
        <begin position="15"/>
        <end position="89"/>
    </location>
</feature>
<dbReference type="Gene3D" id="1.10.10.10">
    <property type="entry name" value="Winged helix-like DNA-binding domain superfamily/Winged helix DNA-binding domain"/>
    <property type="match status" value="1"/>
</dbReference>
<evidence type="ECO:0000259" key="1">
    <source>
        <dbReference type="Pfam" id="PF03551"/>
    </source>
</evidence>
<evidence type="ECO:0000313" key="3">
    <source>
        <dbReference type="Proteomes" id="UP000540989"/>
    </source>
</evidence>
<dbReference type="Proteomes" id="UP000540989">
    <property type="component" value="Unassembled WGS sequence"/>
</dbReference>
<dbReference type="InterPro" id="IPR036390">
    <property type="entry name" value="WH_DNA-bd_sf"/>
</dbReference>
<dbReference type="Pfam" id="PF03551">
    <property type="entry name" value="PadR"/>
    <property type="match status" value="1"/>
</dbReference>
<reference evidence="2 3" key="1">
    <citation type="submission" date="2020-08" db="EMBL/GenBank/DDBJ databases">
        <title>Genomic Encyclopedia of Type Strains, Phase IV (KMG-V): Genome sequencing to study the core and pangenomes of soil and plant-associated prokaryotes.</title>
        <authorList>
            <person name="Whitman W."/>
        </authorList>
    </citation>
    <scope>NUCLEOTIDE SEQUENCE [LARGE SCALE GENOMIC DNA]</scope>
    <source>
        <strain evidence="2 3">M8UP14</strain>
    </source>
</reference>
<comment type="caution">
    <text evidence="2">The sequence shown here is derived from an EMBL/GenBank/DDBJ whole genome shotgun (WGS) entry which is preliminary data.</text>
</comment>
<dbReference type="InterPro" id="IPR005149">
    <property type="entry name" value="Tscrpt_reg_PadR_N"/>
</dbReference>
<proteinExistence type="predicted"/>
<keyword evidence="3" id="KW-1185">Reference proteome</keyword>
<gene>
    <name evidence="2" type="ORF">HDF16_005401</name>
</gene>
<dbReference type="AlphaFoldDB" id="A0A7W8E7V2"/>
<sequence>MNRSHLGEMELMVLLVVVRLGDNAYGVPISKELLILAEREVSLGSIYAALGRLESKGFVSSSLGEPTPERGGRAKQYFRVTNSGVQALKLTRVTLTRLWNDVPLLQ</sequence>
<organism evidence="2 3">
    <name type="scientific">Granulicella aggregans</name>
    <dbReference type="NCBI Taxonomy" id="474949"/>
    <lineage>
        <taxon>Bacteria</taxon>
        <taxon>Pseudomonadati</taxon>
        <taxon>Acidobacteriota</taxon>
        <taxon>Terriglobia</taxon>
        <taxon>Terriglobales</taxon>
        <taxon>Acidobacteriaceae</taxon>
        <taxon>Granulicella</taxon>
    </lineage>
</organism>
<accession>A0A7W8E7V2</accession>